<evidence type="ECO:0000256" key="2">
    <source>
        <dbReference type="ARBA" id="ARBA00004418"/>
    </source>
</evidence>
<evidence type="ECO:0000256" key="4">
    <source>
        <dbReference type="ARBA" id="ARBA00022729"/>
    </source>
</evidence>
<keyword evidence="4" id="KW-0732">Signal</keyword>
<evidence type="ECO:0000313" key="10">
    <source>
        <dbReference type="EMBL" id="RSN74113.1"/>
    </source>
</evidence>
<dbReference type="GO" id="GO:0042597">
    <property type="term" value="C:periplasmic space"/>
    <property type="evidence" value="ECO:0007669"/>
    <property type="project" value="UniProtKB-SubCell"/>
</dbReference>
<keyword evidence="11" id="KW-1185">Reference proteome</keyword>
<name>A0A3R9R3K0_9CREN</name>
<keyword evidence="6 10" id="KW-0378">Hydrolase</keyword>
<proteinExistence type="predicted"/>
<evidence type="ECO:0000259" key="9">
    <source>
        <dbReference type="SMART" id="SM00849"/>
    </source>
</evidence>
<sequence>MDLVRIGDNLYYIPAPTNIGVIVLGEGAFIVDSGLDDEAGRKILRALERNGLKLIGIINTHSHADHCGGNSYLKRRTGARIYAPRGEICFIENTLLEPFFLFSASPPMEMRNRFLMAEPSEVDGRAEELADIKVVSLKGHSIDQIGIIFDDVIFCADSVFSRKIIEKHGIPYHSDVDEERRTLNSLKESKYRLYVPSHAEPTPDIGELVEDNMEAIEVVEENLLEVLKESKRTDDIVSGVLNRMKIEVKDVGQYMLLRSALMSYLSSLRNRGVIRPELRDEALMWILEG</sequence>
<comment type="subcellular location">
    <subcellularLocation>
        <location evidence="2">Periplasm</location>
    </subcellularLocation>
</comment>
<protein>
    <submittedName>
        <fullName evidence="10">MBL fold metallo-hydrolase</fullName>
    </submittedName>
</protein>
<dbReference type="PANTHER" id="PTHR42951:SF14">
    <property type="entry name" value="METALLO-BETA-LACTAMASE SUPERFAMILY PROTEIN"/>
    <property type="match status" value="1"/>
</dbReference>
<dbReference type="PROSITE" id="PS00743">
    <property type="entry name" value="BETA_LACTAMASE_B_1"/>
    <property type="match status" value="1"/>
</dbReference>
<keyword evidence="7" id="KW-0862">Zinc</keyword>
<dbReference type="AlphaFoldDB" id="A0A3R9R3K0"/>
<dbReference type="EMBL" id="RCOS01000100">
    <property type="protein sequence ID" value="RSN74113.1"/>
    <property type="molecule type" value="Genomic_DNA"/>
</dbReference>
<dbReference type="GO" id="GO:0008800">
    <property type="term" value="F:beta-lactamase activity"/>
    <property type="evidence" value="ECO:0007669"/>
    <property type="project" value="UniProtKB-EC"/>
</dbReference>
<dbReference type="SMART" id="SM00849">
    <property type="entry name" value="Lactamase_B"/>
    <property type="match status" value="1"/>
</dbReference>
<comment type="caution">
    <text evidence="10">The sequence shown here is derived from an EMBL/GenBank/DDBJ whole genome shotgun (WGS) entry which is preliminary data.</text>
</comment>
<dbReference type="InterPro" id="IPR050855">
    <property type="entry name" value="NDM-1-like"/>
</dbReference>
<evidence type="ECO:0000256" key="3">
    <source>
        <dbReference type="ARBA" id="ARBA00022723"/>
    </source>
</evidence>
<dbReference type="RefSeq" id="WP_125671614.1">
    <property type="nucleotide sequence ID" value="NZ_RCOS01000100.1"/>
</dbReference>
<dbReference type="CDD" id="cd07743">
    <property type="entry name" value="metallo-hydrolase-like_MBL-fold"/>
    <property type="match status" value="1"/>
</dbReference>
<dbReference type="InterPro" id="IPR036866">
    <property type="entry name" value="RibonucZ/Hydroxyglut_hydro"/>
</dbReference>
<dbReference type="GO" id="GO:0046677">
    <property type="term" value="P:response to antibiotic"/>
    <property type="evidence" value="ECO:0007669"/>
    <property type="project" value="UniProtKB-KW"/>
</dbReference>
<dbReference type="OrthoDB" id="197151at2157"/>
<evidence type="ECO:0000256" key="1">
    <source>
        <dbReference type="ARBA" id="ARBA00001947"/>
    </source>
</evidence>
<dbReference type="GO" id="GO:0008270">
    <property type="term" value="F:zinc ion binding"/>
    <property type="evidence" value="ECO:0007669"/>
    <property type="project" value="InterPro"/>
</dbReference>
<dbReference type="Gene3D" id="3.60.15.10">
    <property type="entry name" value="Ribonuclease Z/Hydroxyacylglutathione hydrolase-like"/>
    <property type="match status" value="1"/>
</dbReference>
<keyword evidence="5" id="KW-0574">Periplasm</keyword>
<evidence type="ECO:0000313" key="11">
    <source>
        <dbReference type="Proteomes" id="UP000277582"/>
    </source>
</evidence>
<dbReference type="Proteomes" id="UP000277582">
    <property type="component" value="Unassembled WGS sequence"/>
</dbReference>
<accession>A0A3R9R3K0</accession>
<evidence type="ECO:0000256" key="6">
    <source>
        <dbReference type="ARBA" id="ARBA00022801"/>
    </source>
</evidence>
<comment type="cofactor">
    <cofactor evidence="1">
        <name>Zn(2+)</name>
        <dbReference type="ChEBI" id="CHEBI:29105"/>
    </cofactor>
</comment>
<evidence type="ECO:0000256" key="8">
    <source>
        <dbReference type="ARBA" id="ARBA00023251"/>
    </source>
</evidence>
<gene>
    <name evidence="10" type="ORF">D6D85_08730</name>
</gene>
<dbReference type="InterPro" id="IPR001279">
    <property type="entry name" value="Metallo-B-lactamas"/>
</dbReference>
<organism evidence="10 11">
    <name type="scientific">Candidatus Methanodesulfokora washburnensis</name>
    <dbReference type="NCBI Taxonomy" id="2478471"/>
    <lineage>
        <taxon>Archaea</taxon>
        <taxon>Thermoproteota</taxon>
        <taxon>Candidatus Korarchaeia</taxon>
        <taxon>Candidatus Korarchaeia incertae sedis</taxon>
        <taxon>Candidatus Methanodesulfokora</taxon>
    </lineage>
</organism>
<dbReference type="SUPFAM" id="SSF56281">
    <property type="entry name" value="Metallo-hydrolase/oxidoreductase"/>
    <property type="match status" value="1"/>
</dbReference>
<evidence type="ECO:0000256" key="5">
    <source>
        <dbReference type="ARBA" id="ARBA00022764"/>
    </source>
</evidence>
<keyword evidence="8" id="KW-0046">Antibiotic resistance</keyword>
<feature type="domain" description="Metallo-beta-lactamase" evidence="9">
    <location>
        <begin position="16"/>
        <end position="198"/>
    </location>
</feature>
<dbReference type="Pfam" id="PF00753">
    <property type="entry name" value="Lactamase_B"/>
    <property type="match status" value="1"/>
</dbReference>
<dbReference type="InterPro" id="IPR001018">
    <property type="entry name" value="Beta-lactamase_class-B_CS"/>
</dbReference>
<reference evidence="10 11" key="1">
    <citation type="submission" date="2018-10" db="EMBL/GenBank/DDBJ databases">
        <title>Co-occurring genomic capacity for anaerobic methane metabolism and dissimilatory sulfite reduction discovered in the Korarchaeota.</title>
        <authorList>
            <person name="Mckay L.J."/>
            <person name="Dlakic M."/>
            <person name="Fields M.W."/>
            <person name="Delmont T.O."/>
            <person name="Eren A.M."/>
            <person name="Jay Z.J."/>
            <person name="Klingelsmith K.B."/>
            <person name="Rusch D.B."/>
            <person name="Inskeep W.P."/>
        </authorList>
    </citation>
    <scope>NUCLEOTIDE SEQUENCE [LARGE SCALE GENOMIC DNA]</scope>
    <source>
        <strain evidence="10 11">MDKW</strain>
    </source>
</reference>
<dbReference type="GO" id="GO:0017001">
    <property type="term" value="P:antibiotic catabolic process"/>
    <property type="evidence" value="ECO:0007669"/>
    <property type="project" value="InterPro"/>
</dbReference>
<keyword evidence="3" id="KW-0479">Metal-binding</keyword>
<dbReference type="PANTHER" id="PTHR42951">
    <property type="entry name" value="METALLO-BETA-LACTAMASE DOMAIN-CONTAINING"/>
    <property type="match status" value="1"/>
</dbReference>
<evidence type="ECO:0000256" key="7">
    <source>
        <dbReference type="ARBA" id="ARBA00022833"/>
    </source>
</evidence>